<proteinExistence type="predicted"/>
<sequence length="279" mass="30539">MCNKTGCCLHRPAPGGKGGYQLLMSEETLQRLREIATRRDREPDLIWPAALAAAEILVWQEQAGEARDLAMATIADFGRGSAGLAGNDTPLPDVLLWSAIRSDEDPVPLLRKAAEYLAPESLLGTRLVQIAESLSDHAAYSLLLGAVSRPDRPFTPREQAMAARDAADLSDAERTRLWVASFNKGKYSIARRLLEGTGHQPPRWPVAYWMAARLVADGEVGLATDILIRALPLWHPLKVWNVLPITVVMRPELHPAFTSELHAAGLARVDLSQIPGLAR</sequence>
<dbReference type="EMBL" id="BAAAZN010000011">
    <property type="protein sequence ID" value="GAA3561279.1"/>
    <property type="molecule type" value="Genomic_DNA"/>
</dbReference>
<evidence type="ECO:0000313" key="2">
    <source>
        <dbReference type="Proteomes" id="UP001500689"/>
    </source>
</evidence>
<name>A0ABP6X6K1_9PSEU</name>
<protein>
    <submittedName>
        <fullName evidence="1">Uncharacterized protein</fullName>
    </submittedName>
</protein>
<keyword evidence="2" id="KW-1185">Reference proteome</keyword>
<reference evidence="2" key="1">
    <citation type="journal article" date="2019" name="Int. J. Syst. Evol. Microbiol.">
        <title>The Global Catalogue of Microorganisms (GCM) 10K type strain sequencing project: providing services to taxonomists for standard genome sequencing and annotation.</title>
        <authorList>
            <consortium name="The Broad Institute Genomics Platform"/>
            <consortium name="The Broad Institute Genome Sequencing Center for Infectious Disease"/>
            <person name="Wu L."/>
            <person name="Ma J."/>
        </authorList>
    </citation>
    <scope>NUCLEOTIDE SEQUENCE [LARGE SCALE GENOMIC DNA]</scope>
    <source>
        <strain evidence="2">JCM 16898</strain>
    </source>
</reference>
<comment type="caution">
    <text evidence="1">The sequence shown here is derived from an EMBL/GenBank/DDBJ whole genome shotgun (WGS) entry which is preliminary data.</text>
</comment>
<accession>A0ABP6X6K1</accession>
<gene>
    <name evidence="1" type="ORF">GCM10022222_51300</name>
</gene>
<dbReference type="Proteomes" id="UP001500689">
    <property type="component" value="Unassembled WGS sequence"/>
</dbReference>
<organism evidence="1 2">
    <name type="scientific">Amycolatopsis ultiminotia</name>
    <dbReference type="NCBI Taxonomy" id="543629"/>
    <lineage>
        <taxon>Bacteria</taxon>
        <taxon>Bacillati</taxon>
        <taxon>Actinomycetota</taxon>
        <taxon>Actinomycetes</taxon>
        <taxon>Pseudonocardiales</taxon>
        <taxon>Pseudonocardiaceae</taxon>
        <taxon>Amycolatopsis</taxon>
    </lineage>
</organism>
<evidence type="ECO:0000313" key="1">
    <source>
        <dbReference type="EMBL" id="GAA3561279.1"/>
    </source>
</evidence>